<dbReference type="AlphaFoldDB" id="A0A238BWD2"/>
<name>A0A238BWD2_9BILA</name>
<protein>
    <submittedName>
        <fullName evidence="1">Uncharacterized protein</fullName>
    </submittedName>
</protein>
<dbReference type="Proteomes" id="UP000242913">
    <property type="component" value="Unassembled WGS sequence"/>
</dbReference>
<proteinExistence type="predicted"/>
<dbReference type="EMBL" id="KZ269999">
    <property type="protein sequence ID" value="OZC08970.1"/>
    <property type="molecule type" value="Genomic_DNA"/>
</dbReference>
<accession>A0A238BWD2</accession>
<gene>
    <name evidence="1" type="ORF">X798_04057</name>
</gene>
<evidence type="ECO:0000313" key="2">
    <source>
        <dbReference type="Proteomes" id="UP000242913"/>
    </source>
</evidence>
<organism evidence="1 2">
    <name type="scientific">Onchocerca flexuosa</name>
    <dbReference type="NCBI Taxonomy" id="387005"/>
    <lineage>
        <taxon>Eukaryota</taxon>
        <taxon>Metazoa</taxon>
        <taxon>Ecdysozoa</taxon>
        <taxon>Nematoda</taxon>
        <taxon>Chromadorea</taxon>
        <taxon>Rhabditida</taxon>
        <taxon>Spirurina</taxon>
        <taxon>Spiruromorpha</taxon>
        <taxon>Filarioidea</taxon>
        <taxon>Onchocercidae</taxon>
        <taxon>Onchocerca</taxon>
    </lineage>
</organism>
<keyword evidence="2" id="KW-1185">Reference proteome</keyword>
<sequence length="103" mass="11506">MKVIASSRERSNVCYFVGDRDTSHNNTISLSHDHYLLLPNRSIIRNEKESVDATTSAGVVENCCRMFKQLSICQQNGGKNTTMAGCYASYPALPRPSDSRRYA</sequence>
<evidence type="ECO:0000313" key="1">
    <source>
        <dbReference type="EMBL" id="OZC08970.1"/>
    </source>
</evidence>
<reference evidence="1 2" key="1">
    <citation type="submission" date="2015-12" db="EMBL/GenBank/DDBJ databases">
        <title>Draft genome of the nematode, Onchocerca flexuosa.</title>
        <authorList>
            <person name="Mitreva M."/>
        </authorList>
    </citation>
    <scope>NUCLEOTIDE SEQUENCE [LARGE SCALE GENOMIC DNA]</scope>
    <source>
        <strain evidence="1">Red Deer</strain>
    </source>
</reference>